<evidence type="ECO:0008006" key="3">
    <source>
        <dbReference type="Google" id="ProtNLM"/>
    </source>
</evidence>
<protein>
    <recommendedName>
        <fullName evidence="3">HTH CENPB-type domain-containing protein</fullName>
    </recommendedName>
</protein>
<dbReference type="OrthoDB" id="4225981at2759"/>
<dbReference type="HOGENOM" id="CLU_013929_17_3_1"/>
<dbReference type="Proteomes" id="UP000001745">
    <property type="component" value="Unassembled WGS sequence"/>
</dbReference>
<dbReference type="PhylomeDB" id="B8MFH8"/>
<evidence type="ECO:0000313" key="2">
    <source>
        <dbReference type="Proteomes" id="UP000001745"/>
    </source>
</evidence>
<evidence type="ECO:0000313" key="1">
    <source>
        <dbReference type="EMBL" id="EED16712.1"/>
    </source>
</evidence>
<dbReference type="InParanoid" id="B8MFH8"/>
<dbReference type="RefSeq" id="XP_002483946.1">
    <property type="nucleotide sequence ID" value="XM_002483901.1"/>
</dbReference>
<sequence length="92" mass="10620">MKYQARESLMHDIDSKRGSKKINLSLTAKTFGVNRSTLSRRFRNVTGSKQAQYDNQRLLNDQQSKKLLEWIDMLTGRGLPPTPSMLANFAYR</sequence>
<dbReference type="GeneID" id="8109043"/>
<organism evidence="1 2">
    <name type="scientific">Talaromyces stipitatus (strain ATCC 10500 / CBS 375.48 / QM 6759 / NRRL 1006)</name>
    <name type="common">Penicillium stipitatum</name>
    <dbReference type="NCBI Taxonomy" id="441959"/>
    <lineage>
        <taxon>Eukaryota</taxon>
        <taxon>Fungi</taxon>
        <taxon>Dikarya</taxon>
        <taxon>Ascomycota</taxon>
        <taxon>Pezizomycotina</taxon>
        <taxon>Eurotiomycetes</taxon>
        <taxon>Eurotiomycetidae</taxon>
        <taxon>Eurotiales</taxon>
        <taxon>Trichocomaceae</taxon>
        <taxon>Talaromyces</taxon>
        <taxon>Talaromyces sect. Talaromyces</taxon>
    </lineage>
</organism>
<keyword evidence="2" id="KW-1185">Reference proteome</keyword>
<dbReference type="EMBL" id="EQ962656">
    <property type="protein sequence ID" value="EED16712.1"/>
    <property type="molecule type" value="Genomic_DNA"/>
</dbReference>
<gene>
    <name evidence="1" type="ORF">TSTA_017860</name>
</gene>
<proteinExistence type="predicted"/>
<reference evidence="2" key="1">
    <citation type="journal article" date="2015" name="Genome Announc.">
        <title>Genome sequence of the AIDS-associated pathogen Penicillium marneffei (ATCC18224) and its near taxonomic relative Talaromyces stipitatus (ATCC10500).</title>
        <authorList>
            <person name="Nierman W.C."/>
            <person name="Fedorova-Abrams N.D."/>
            <person name="Andrianopoulos A."/>
        </authorList>
    </citation>
    <scope>NUCLEOTIDE SEQUENCE [LARGE SCALE GENOMIC DNA]</scope>
    <source>
        <strain evidence="2">ATCC 10500 / CBS 375.48 / QM 6759 / NRRL 1006</strain>
    </source>
</reference>
<name>B8MFH8_TALSN</name>
<dbReference type="AlphaFoldDB" id="B8MFH8"/>
<dbReference type="OMA" id="MKYQARE"/>
<accession>B8MFH8</accession>
<dbReference type="VEuPathDB" id="FungiDB:TSTA_017860"/>